<dbReference type="AlphaFoldDB" id="A0A2X2XGU5"/>
<dbReference type="EMBL" id="UAVY01000002">
    <property type="protein sequence ID" value="SQB25550.1"/>
    <property type="molecule type" value="Genomic_DNA"/>
</dbReference>
<dbReference type="Proteomes" id="UP000251584">
    <property type="component" value="Unassembled WGS sequence"/>
</dbReference>
<dbReference type="PROSITE" id="PS51257">
    <property type="entry name" value="PROKAR_LIPOPROTEIN"/>
    <property type="match status" value="1"/>
</dbReference>
<proteinExistence type="predicted"/>
<gene>
    <name evidence="1" type="ORF">NCTC10786_01232</name>
</gene>
<evidence type="ECO:0000313" key="2">
    <source>
        <dbReference type="Proteomes" id="UP000251584"/>
    </source>
</evidence>
<evidence type="ECO:0008006" key="3">
    <source>
        <dbReference type="Google" id="ProtNLM"/>
    </source>
</evidence>
<protein>
    <recommendedName>
        <fullName evidence="3">Lipoprotein</fullName>
    </recommendedName>
</protein>
<organism evidence="1 2">
    <name type="scientific">Citrobacter koseri</name>
    <name type="common">Citrobacter diversus</name>
    <dbReference type="NCBI Taxonomy" id="545"/>
    <lineage>
        <taxon>Bacteria</taxon>
        <taxon>Pseudomonadati</taxon>
        <taxon>Pseudomonadota</taxon>
        <taxon>Gammaproteobacteria</taxon>
        <taxon>Enterobacterales</taxon>
        <taxon>Enterobacteriaceae</taxon>
        <taxon>Citrobacter</taxon>
    </lineage>
</organism>
<accession>A0A2X2XGU5</accession>
<reference evidence="1 2" key="1">
    <citation type="submission" date="2018-06" db="EMBL/GenBank/DDBJ databases">
        <authorList>
            <consortium name="Pathogen Informatics"/>
            <person name="Doyle S."/>
        </authorList>
    </citation>
    <scope>NUCLEOTIDE SEQUENCE [LARGE SCALE GENOMIC DNA]</scope>
    <source>
        <strain evidence="1 2">NCTC10786</strain>
    </source>
</reference>
<evidence type="ECO:0000313" key="1">
    <source>
        <dbReference type="EMBL" id="SQB25550.1"/>
    </source>
</evidence>
<sequence length="57" mass="6451">MNTRRLYILAVLLVLAGCSHPQMYPLQSKTGRQRRLVFTLTVNGVFLLSPPGSYLQM</sequence>
<name>A0A2X2XGU5_CITKO</name>